<sequence>MRKFAEMVLKYRVMVIVLTLGVTLFFGYGVAKVRLNTDLLSYLKHDPIVDLFNRIGDEYGGNTIALTAIKADEIFTPETLTVISQLTEAYKQVPGVSTVMSLTNILDIGKSDEGLEIRKLINKHNIPQDAEELARLKTYTLNKRMYAGKFISLDGKYTIILCRLKPDADKEAVAHDIKTITETHKGTYQVYYSGLPLQMLEIGEIIMNDLRVLVPIVVVVVLLILYVSFKSLRGVVFPLLTVILATLWAVGLMGWLRIEISLISNILPVILIAIGSAYGIHLIAKYYEDAHSLSGVDKIPLLATALSEVMLPIFLAGLTTSIGFLTFGGSYLTAVTEFGLFTAFGVGVAMLLAVTFLPALLSYLPVPKQKPDQTQQQHGNRFLIAFMDRLGELVLTYSKWIIASVLVVLVLAAIAIPRITTQANMLEYFKETSNIRLSENLMKEQFGGSIPIQMLITGDLKDPFVLKEMIRMEKYMESLSGVNNTQSLADLVCEMNDVMNGHYTIPETREQVANLLFMLEGEELLEQLVNKDYSEGVIQARFSNTGTTEIIAAVKALNHYVTKDMDTRQHVLAVATLDSAAQQKLREFQITQISTAIRQDAQNRMSAAQIDAAQLTTQLRQLVDRPFAPLSESAQTALRARVNTFLRDEADVQLEDEELRYQAAAAIVAVASAEPLSSERLLEHLKTAIPEEYWQDEPEILEYTGEFLLPILQEQQHFQCIEDIVTALRPIFPDELQTNPKFREDLRDDLWVLTETSVGVPVALNLSPDGDEVAVTSTQSGMLIVIDAIQRSIIHSQLQSLIWALALVAILMSIQFRSIVWGLIVTSPTVLTILINFAVMGFVHVPLDIATVMVASIAIGIGIDYSIHFTSRLRLELSEQSDLLPAVKKTLATTGQAILINALTVALGFIILLGANLLPLQRFGWILAMTMLVSSGAAMTYLPAMILVLKGVLLGNNKTHNPNTDIHKLNLTRT</sequence>
<feature type="transmembrane region" description="Helical" evidence="7">
    <location>
        <begin position="236"/>
        <end position="256"/>
    </location>
</feature>
<evidence type="ECO:0000256" key="1">
    <source>
        <dbReference type="ARBA" id="ARBA00004651"/>
    </source>
</evidence>
<dbReference type="InterPro" id="IPR004869">
    <property type="entry name" value="MMPL_dom"/>
</dbReference>
<dbReference type="PANTHER" id="PTHR33406:SF13">
    <property type="entry name" value="MEMBRANE PROTEIN YDFJ"/>
    <property type="match status" value="1"/>
</dbReference>
<organism evidence="9">
    <name type="scientific">Vecturithrix granuli</name>
    <dbReference type="NCBI Taxonomy" id="1499967"/>
    <lineage>
        <taxon>Bacteria</taxon>
        <taxon>Candidatus Moduliflexota</taxon>
        <taxon>Candidatus Vecturitrichia</taxon>
        <taxon>Candidatus Vecturitrichales</taxon>
        <taxon>Candidatus Vecturitrichaceae</taxon>
        <taxon>Candidatus Vecturithrix</taxon>
    </lineage>
</organism>
<evidence type="ECO:0000259" key="8">
    <source>
        <dbReference type="PROSITE" id="PS50156"/>
    </source>
</evidence>
<reference evidence="9" key="1">
    <citation type="journal article" date="2015" name="PeerJ">
        <title>First genomic representation of candidate bacterial phylum KSB3 points to enhanced environmental sensing as a trigger of wastewater bulking.</title>
        <authorList>
            <person name="Sekiguchi Y."/>
            <person name="Ohashi A."/>
            <person name="Parks D.H."/>
            <person name="Yamauchi T."/>
            <person name="Tyson G.W."/>
            <person name="Hugenholtz P."/>
        </authorList>
    </citation>
    <scope>NUCLEOTIDE SEQUENCE [LARGE SCALE GENOMIC DNA]</scope>
</reference>
<feature type="transmembrane region" description="Helical" evidence="7">
    <location>
        <begin position="262"/>
        <end position="284"/>
    </location>
</feature>
<evidence type="ECO:0000256" key="3">
    <source>
        <dbReference type="ARBA" id="ARBA00022692"/>
    </source>
</evidence>
<dbReference type="STRING" id="1499967.U27_02932"/>
<gene>
    <name evidence="9" type="ORF">U27_02932</name>
</gene>
<feature type="transmembrane region" description="Helical" evidence="7">
    <location>
        <begin position="924"/>
        <end position="949"/>
    </location>
</feature>
<dbReference type="InterPro" id="IPR000731">
    <property type="entry name" value="SSD"/>
</dbReference>
<evidence type="ECO:0000256" key="4">
    <source>
        <dbReference type="ARBA" id="ARBA00022989"/>
    </source>
</evidence>
<feature type="transmembrane region" description="Helical" evidence="7">
    <location>
        <begin position="898"/>
        <end position="918"/>
    </location>
</feature>
<evidence type="ECO:0000313" key="9">
    <source>
        <dbReference type="EMBL" id="GAK55971.1"/>
    </source>
</evidence>
<feature type="transmembrane region" description="Helical" evidence="7">
    <location>
        <begin position="849"/>
        <end position="867"/>
    </location>
</feature>
<feature type="transmembrane region" description="Helical" evidence="7">
    <location>
        <begin position="338"/>
        <end position="361"/>
    </location>
</feature>
<dbReference type="SUPFAM" id="SSF82866">
    <property type="entry name" value="Multidrug efflux transporter AcrB transmembrane domain"/>
    <property type="match status" value="2"/>
</dbReference>
<feature type="transmembrane region" description="Helical" evidence="7">
    <location>
        <begin position="793"/>
        <end position="812"/>
    </location>
</feature>
<evidence type="ECO:0000256" key="2">
    <source>
        <dbReference type="ARBA" id="ARBA00022475"/>
    </source>
</evidence>
<feature type="domain" description="SSD" evidence="8">
    <location>
        <begin position="822"/>
        <end position="948"/>
    </location>
</feature>
<keyword evidence="5 7" id="KW-0472">Membrane</keyword>
<dbReference type="PROSITE" id="PS50156">
    <property type="entry name" value="SSD"/>
    <property type="match status" value="2"/>
</dbReference>
<dbReference type="Gene3D" id="1.20.1640.10">
    <property type="entry name" value="Multidrug efflux transporter AcrB transmembrane domain"/>
    <property type="match status" value="2"/>
</dbReference>
<feature type="coiled-coil region" evidence="6">
    <location>
        <begin position="598"/>
        <end position="625"/>
    </location>
</feature>
<evidence type="ECO:0000256" key="6">
    <source>
        <dbReference type="SAM" id="Coils"/>
    </source>
</evidence>
<proteinExistence type="predicted"/>
<dbReference type="InterPro" id="IPR050545">
    <property type="entry name" value="Mycobact_MmpL"/>
</dbReference>
<dbReference type="AlphaFoldDB" id="A0A081BUG6"/>
<evidence type="ECO:0000256" key="5">
    <source>
        <dbReference type="ARBA" id="ARBA00023136"/>
    </source>
</evidence>
<evidence type="ECO:0000313" key="10">
    <source>
        <dbReference type="Proteomes" id="UP000030661"/>
    </source>
</evidence>
<accession>A0A081BUG6</accession>
<feature type="transmembrane region" description="Helical" evidence="7">
    <location>
        <begin position="305"/>
        <end position="332"/>
    </location>
</feature>
<feature type="transmembrane region" description="Helical" evidence="7">
    <location>
        <begin position="212"/>
        <end position="229"/>
    </location>
</feature>
<comment type="subcellular location">
    <subcellularLocation>
        <location evidence="1">Cell membrane</location>
        <topology evidence="1">Multi-pass membrane protein</topology>
    </subcellularLocation>
</comment>
<keyword evidence="10" id="KW-1185">Reference proteome</keyword>
<keyword evidence="3 7" id="KW-0812">Transmembrane</keyword>
<keyword evidence="4 7" id="KW-1133">Transmembrane helix</keyword>
<evidence type="ECO:0000256" key="7">
    <source>
        <dbReference type="SAM" id="Phobius"/>
    </source>
</evidence>
<feature type="transmembrane region" description="Helical" evidence="7">
    <location>
        <begin position="819"/>
        <end position="843"/>
    </location>
</feature>
<dbReference type="GO" id="GO:0005886">
    <property type="term" value="C:plasma membrane"/>
    <property type="evidence" value="ECO:0007669"/>
    <property type="project" value="UniProtKB-SubCell"/>
</dbReference>
<dbReference type="HOGENOM" id="CLU_008861_1_1_0"/>
<dbReference type="Pfam" id="PF03176">
    <property type="entry name" value="MMPL"/>
    <property type="match status" value="2"/>
</dbReference>
<keyword evidence="6" id="KW-0175">Coiled coil</keyword>
<dbReference type="Proteomes" id="UP000030661">
    <property type="component" value="Unassembled WGS sequence"/>
</dbReference>
<dbReference type="PANTHER" id="PTHR33406">
    <property type="entry name" value="MEMBRANE PROTEIN MJ1562-RELATED"/>
    <property type="match status" value="1"/>
</dbReference>
<feature type="domain" description="SSD" evidence="8">
    <location>
        <begin position="239"/>
        <end position="363"/>
    </location>
</feature>
<name>A0A081BUG6_VECG1</name>
<dbReference type="eggNOG" id="COG1033">
    <property type="taxonomic scope" value="Bacteria"/>
</dbReference>
<keyword evidence="2" id="KW-1003">Cell membrane</keyword>
<dbReference type="EMBL" id="DF820464">
    <property type="protein sequence ID" value="GAK55971.1"/>
    <property type="molecule type" value="Genomic_DNA"/>
</dbReference>
<feature type="transmembrane region" description="Helical" evidence="7">
    <location>
        <begin position="397"/>
        <end position="416"/>
    </location>
</feature>
<protein>
    <submittedName>
        <fullName evidence="9">Efflux transporter, putative, hydrophobe/amphiphile efflux-3 (HAE3) family</fullName>
    </submittedName>
</protein>